<dbReference type="PROSITE" id="PS01316">
    <property type="entry name" value="ATP_P_PHORIBOSYLTR"/>
    <property type="match status" value="1"/>
</dbReference>
<dbReference type="OrthoDB" id="9801867at2"/>
<dbReference type="Pfam" id="PF01634">
    <property type="entry name" value="HisG"/>
    <property type="match status" value="1"/>
</dbReference>
<evidence type="ECO:0000256" key="15">
    <source>
        <dbReference type="HAMAP-Rule" id="MF_01018"/>
    </source>
</evidence>
<dbReference type="Proteomes" id="UP000186112">
    <property type="component" value="Unassembled WGS sequence"/>
</dbReference>
<dbReference type="InterPro" id="IPR024893">
    <property type="entry name" value="ATP_PRibTrfase_HisG_short"/>
</dbReference>
<keyword evidence="10 15" id="KW-0808">Transferase</keyword>
<dbReference type="GO" id="GO:0003879">
    <property type="term" value="F:ATP phosphoribosyltransferase activity"/>
    <property type="evidence" value="ECO:0007669"/>
    <property type="project" value="UniProtKB-UniRule"/>
</dbReference>
<comment type="pathway">
    <text evidence="3 15">Amino-acid biosynthesis; L-histidine biosynthesis; L-histidine from 5-phospho-alpha-D-ribose 1-diphosphate: step 1/9.</text>
</comment>
<keyword evidence="7 15" id="KW-0963">Cytoplasm</keyword>
<reference evidence="17 18" key="1">
    <citation type="submission" date="2016-02" db="EMBL/GenBank/DDBJ databases">
        <title>Genome sequence of Tissierella creatinophila DSM 6911.</title>
        <authorList>
            <person name="Poehlein A."/>
            <person name="Daniel R."/>
        </authorList>
    </citation>
    <scope>NUCLEOTIDE SEQUENCE [LARGE SCALE GENOMIC DNA]</scope>
    <source>
        <strain evidence="17 18">DSM 6911</strain>
    </source>
</reference>
<evidence type="ECO:0000256" key="5">
    <source>
        <dbReference type="ARBA" id="ARBA00011946"/>
    </source>
</evidence>
<comment type="domain">
    <text evidence="15">Lacks the C-terminal regulatory region which is replaced by HisZ.</text>
</comment>
<keyword evidence="13 15" id="KW-0368">Histidine biosynthesis</keyword>
<evidence type="ECO:0000256" key="11">
    <source>
        <dbReference type="ARBA" id="ARBA00022741"/>
    </source>
</evidence>
<dbReference type="EC" id="2.4.2.17" evidence="5 15"/>
<evidence type="ECO:0000256" key="13">
    <source>
        <dbReference type="ARBA" id="ARBA00023102"/>
    </source>
</evidence>
<dbReference type="UniPathway" id="UPA00031">
    <property type="reaction ID" value="UER00006"/>
</dbReference>
<comment type="function">
    <text evidence="14 15">Catalyzes the condensation of ATP and 5-phosphoribose 1-diphosphate to form N'-(5'-phosphoribosyl)-ATP (PR-ATP). Has a crucial role in the pathway because the rate of histidine biosynthesis seems to be controlled primarily by regulation of HisG enzymatic activity.</text>
</comment>
<evidence type="ECO:0000313" key="18">
    <source>
        <dbReference type="Proteomes" id="UP000186112"/>
    </source>
</evidence>
<protein>
    <recommendedName>
        <fullName evidence="6 15">ATP phosphoribosyltransferase</fullName>
        <shortName evidence="15">ATP-PRT</shortName>
        <shortName evidence="15">ATP-PRTase</shortName>
        <ecNumber evidence="5 15">2.4.2.17</ecNumber>
    </recommendedName>
</protein>
<dbReference type="InterPro" id="IPR001348">
    <property type="entry name" value="ATP_PRibTrfase_HisG"/>
</dbReference>
<evidence type="ECO:0000256" key="7">
    <source>
        <dbReference type="ARBA" id="ARBA00022490"/>
    </source>
</evidence>
<dbReference type="AlphaFoldDB" id="A0A1U7M7C6"/>
<dbReference type="PANTHER" id="PTHR21403">
    <property type="entry name" value="ATP PHOSPHORIBOSYLTRANSFERASE ATP-PRTASE"/>
    <property type="match status" value="1"/>
</dbReference>
<keyword evidence="8 15" id="KW-0028">Amino-acid biosynthesis</keyword>
<accession>A0A1U7M7C6</accession>
<comment type="similarity">
    <text evidence="4 15">Belongs to the ATP phosphoribosyltransferase family. Short subfamily.</text>
</comment>
<dbReference type="CDD" id="cd13595">
    <property type="entry name" value="PBP2_HisGs"/>
    <property type="match status" value="1"/>
</dbReference>
<keyword evidence="9 15" id="KW-0328">Glycosyltransferase</keyword>
<evidence type="ECO:0000256" key="4">
    <source>
        <dbReference type="ARBA" id="ARBA00009489"/>
    </source>
</evidence>
<dbReference type="GO" id="GO:0005737">
    <property type="term" value="C:cytoplasm"/>
    <property type="evidence" value="ECO:0007669"/>
    <property type="project" value="UniProtKB-SubCell"/>
</dbReference>
<evidence type="ECO:0000256" key="6">
    <source>
        <dbReference type="ARBA" id="ARBA00020998"/>
    </source>
</evidence>
<dbReference type="HAMAP" id="MF_01018">
    <property type="entry name" value="HisG_Short"/>
    <property type="match status" value="1"/>
</dbReference>
<keyword evidence="12 15" id="KW-0067">ATP-binding</keyword>
<evidence type="ECO:0000256" key="8">
    <source>
        <dbReference type="ARBA" id="ARBA00022605"/>
    </source>
</evidence>
<sequence>MDILTIAIAKGRLGKKGLELFKDTEYEIIMEEDSRKLVYNNANKKINFIFVKPCDVVTYVEKGVADLGIVGKDTILEDNKDIYEVLDLGFGKCRFVVAGFEDQNLVKKNEVLTIATNYPSYVESVFKDRGQLVEIIKLGGAVELAPLMGLSEVIVDIVETGNTLRDNGLVVLEELDTISARLIVNKASYRFKYSEIKKIEKVLGGV</sequence>
<proteinExistence type="inferred from homology"/>
<dbReference type="InterPro" id="IPR018198">
    <property type="entry name" value="ATP_PRibTrfase_CS"/>
</dbReference>
<evidence type="ECO:0000256" key="9">
    <source>
        <dbReference type="ARBA" id="ARBA00022676"/>
    </source>
</evidence>
<keyword evidence="11 15" id="KW-0547">Nucleotide-binding</keyword>
<evidence type="ECO:0000256" key="10">
    <source>
        <dbReference type="ARBA" id="ARBA00022679"/>
    </source>
</evidence>
<feature type="domain" description="ATP phosphoribosyltransferase catalytic" evidence="16">
    <location>
        <begin position="52"/>
        <end position="202"/>
    </location>
</feature>
<name>A0A1U7M7C6_TISCR</name>
<dbReference type="EMBL" id="LTDM01000011">
    <property type="protein sequence ID" value="OLS03191.1"/>
    <property type="molecule type" value="Genomic_DNA"/>
</dbReference>
<dbReference type="RefSeq" id="WP_075725566.1">
    <property type="nucleotide sequence ID" value="NZ_LTDM01000011.1"/>
</dbReference>
<comment type="catalytic activity">
    <reaction evidence="1 15">
        <text>1-(5-phospho-beta-D-ribosyl)-ATP + diphosphate = 5-phospho-alpha-D-ribose 1-diphosphate + ATP</text>
        <dbReference type="Rhea" id="RHEA:18473"/>
        <dbReference type="ChEBI" id="CHEBI:30616"/>
        <dbReference type="ChEBI" id="CHEBI:33019"/>
        <dbReference type="ChEBI" id="CHEBI:58017"/>
        <dbReference type="ChEBI" id="CHEBI:73183"/>
        <dbReference type="EC" id="2.4.2.17"/>
    </reaction>
</comment>
<evidence type="ECO:0000256" key="1">
    <source>
        <dbReference type="ARBA" id="ARBA00000915"/>
    </source>
</evidence>
<gene>
    <name evidence="15 17" type="primary">hisG</name>
    <name evidence="17" type="ORF">TICRE_08920</name>
</gene>
<evidence type="ECO:0000259" key="16">
    <source>
        <dbReference type="Pfam" id="PF01634"/>
    </source>
</evidence>
<evidence type="ECO:0000256" key="12">
    <source>
        <dbReference type="ARBA" id="ARBA00022840"/>
    </source>
</evidence>
<dbReference type="GO" id="GO:0000105">
    <property type="term" value="P:L-histidine biosynthetic process"/>
    <property type="evidence" value="ECO:0007669"/>
    <property type="project" value="UniProtKB-UniRule"/>
</dbReference>
<evidence type="ECO:0000256" key="3">
    <source>
        <dbReference type="ARBA" id="ARBA00004667"/>
    </source>
</evidence>
<keyword evidence="18" id="KW-1185">Reference proteome</keyword>
<comment type="subunit">
    <text evidence="15">Heteromultimer composed of HisG and HisZ subunits.</text>
</comment>
<comment type="caution">
    <text evidence="17">The sequence shown here is derived from an EMBL/GenBank/DDBJ whole genome shotgun (WGS) entry which is preliminary data.</text>
</comment>
<evidence type="ECO:0000313" key="17">
    <source>
        <dbReference type="EMBL" id="OLS03191.1"/>
    </source>
</evidence>
<dbReference type="GO" id="GO:0005524">
    <property type="term" value="F:ATP binding"/>
    <property type="evidence" value="ECO:0007669"/>
    <property type="project" value="UniProtKB-KW"/>
</dbReference>
<dbReference type="Gene3D" id="3.40.190.10">
    <property type="entry name" value="Periplasmic binding protein-like II"/>
    <property type="match status" value="2"/>
</dbReference>
<comment type="subcellular location">
    <subcellularLocation>
        <location evidence="2 15">Cytoplasm</location>
    </subcellularLocation>
</comment>
<organism evidence="17 18">
    <name type="scientific">Tissierella creatinophila DSM 6911</name>
    <dbReference type="NCBI Taxonomy" id="1123403"/>
    <lineage>
        <taxon>Bacteria</taxon>
        <taxon>Bacillati</taxon>
        <taxon>Bacillota</taxon>
        <taxon>Tissierellia</taxon>
        <taxon>Tissierellales</taxon>
        <taxon>Tissierellaceae</taxon>
        <taxon>Tissierella</taxon>
    </lineage>
</organism>
<dbReference type="PANTHER" id="PTHR21403:SF8">
    <property type="entry name" value="ATP PHOSPHORIBOSYLTRANSFERASE"/>
    <property type="match status" value="1"/>
</dbReference>
<dbReference type="SUPFAM" id="SSF53850">
    <property type="entry name" value="Periplasmic binding protein-like II"/>
    <property type="match status" value="1"/>
</dbReference>
<evidence type="ECO:0000256" key="14">
    <source>
        <dbReference type="ARBA" id="ARBA00024861"/>
    </source>
</evidence>
<dbReference type="NCBIfam" id="TIGR00070">
    <property type="entry name" value="hisG"/>
    <property type="match status" value="1"/>
</dbReference>
<dbReference type="InterPro" id="IPR013820">
    <property type="entry name" value="ATP_PRibTrfase_cat"/>
</dbReference>
<evidence type="ECO:0000256" key="2">
    <source>
        <dbReference type="ARBA" id="ARBA00004496"/>
    </source>
</evidence>